<comment type="caution">
    <text evidence="2">The sequence shown here is derived from an EMBL/GenBank/DDBJ whole genome shotgun (WGS) entry which is preliminary data.</text>
</comment>
<keyword evidence="2" id="KW-0645">Protease</keyword>
<organism evidence="2 3">
    <name type="scientific">Corynebacterium meitnerae</name>
    <dbReference type="NCBI Taxonomy" id="2913498"/>
    <lineage>
        <taxon>Bacteria</taxon>
        <taxon>Bacillati</taxon>
        <taxon>Actinomycetota</taxon>
        <taxon>Actinomycetes</taxon>
        <taxon>Mycobacteriales</taxon>
        <taxon>Corynebacteriaceae</taxon>
        <taxon>Corynebacterium</taxon>
    </lineage>
</organism>
<dbReference type="PANTHER" id="PTHR39420:SF2">
    <property type="entry name" value="HYDROLASE"/>
    <property type="match status" value="1"/>
</dbReference>
<dbReference type="Pfam" id="PF10103">
    <property type="entry name" value="Zincin_2"/>
    <property type="match status" value="1"/>
</dbReference>
<keyword evidence="3" id="KW-1185">Reference proteome</keyword>
<feature type="region of interest" description="Disordered" evidence="1">
    <location>
        <begin position="1"/>
        <end position="47"/>
    </location>
</feature>
<dbReference type="RefSeq" id="WP_269965055.1">
    <property type="nucleotide sequence ID" value="NZ_JAKMUS010000004.1"/>
</dbReference>
<dbReference type="AlphaFoldDB" id="A0A9X3RJX1"/>
<protein>
    <submittedName>
        <fullName evidence="2">Zinc-dependent metalloprotease</fullName>
    </submittedName>
</protein>
<feature type="compositionally biased region" description="Basic and acidic residues" evidence="1">
    <location>
        <begin position="11"/>
        <end position="24"/>
    </location>
</feature>
<name>A0A9X3RJX1_9CORY</name>
<keyword evidence="2" id="KW-0482">Metalloprotease</keyword>
<dbReference type="PANTHER" id="PTHR39420">
    <property type="match status" value="1"/>
</dbReference>
<evidence type="ECO:0000256" key="1">
    <source>
        <dbReference type="SAM" id="MobiDB-lite"/>
    </source>
</evidence>
<gene>
    <name evidence="2" type="ORF">L8U60_03745</name>
</gene>
<dbReference type="InterPro" id="IPR042271">
    <property type="entry name" value="Zinicin_2_N"/>
</dbReference>
<feature type="region of interest" description="Disordered" evidence="1">
    <location>
        <begin position="469"/>
        <end position="498"/>
    </location>
</feature>
<accession>A0A9X3RJX1</accession>
<dbReference type="SUPFAM" id="SSF55486">
    <property type="entry name" value="Metalloproteases ('zincins'), catalytic domain"/>
    <property type="match status" value="1"/>
</dbReference>
<proteinExistence type="predicted"/>
<keyword evidence="2" id="KW-0378">Hydrolase</keyword>
<dbReference type="InterPro" id="IPR018766">
    <property type="entry name" value="Zinicin_2"/>
</dbReference>
<dbReference type="NCBIfam" id="TIGR03624">
    <property type="entry name" value="putative hydrolase"/>
    <property type="match status" value="1"/>
</dbReference>
<dbReference type="Gene3D" id="1.20.150.30">
    <property type="entry name" value="Zincin-like metallopeptidase, N-terminal domain"/>
    <property type="match status" value="1"/>
</dbReference>
<dbReference type="Proteomes" id="UP001146468">
    <property type="component" value="Unassembled WGS sequence"/>
</dbReference>
<reference evidence="2" key="1">
    <citation type="submission" date="2022-02" db="EMBL/GenBank/DDBJ databases">
        <title>Corynebacterium sp. from urogenital microbiome.</title>
        <authorList>
            <person name="Cappelli E.A."/>
            <person name="Ribeiro T.G."/>
            <person name="Peixe L."/>
        </authorList>
    </citation>
    <scope>NUCLEOTIDE SEQUENCE</scope>
    <source>
        <strain evidence="2">C8Ua_172</strain>
    </source>
</reference>
<sequence>MVNGFGFSFPNDDRDDRDDRDGQNSRDGGQDGNNRDDQHNPFGQFGFNFGGGQAFGGNFSGNLSDILNQFSEMFGGAAGGATGSAGSAGSAPQKDAVDYNVALRAARQVLKNPRGATANDANAVTESVRLANLWLDDASTLPDSGARPEAWSTDDWVKNTLPTWKRMVSPVAENMGRAQLDSMPAEAREIFGPITQMLGHFNSMNFGARFGKALGDLANQTLTGNDFGLPVGPTGVIGIVTKNVEPISAQLAVPGQEVLVYVSALEAARQRLFTHVPWLVERIVSSVEEYSIGLELDTSHIEEAVRELDLESGDPMKMQEAMQRMQDMDLSPRITSRNAAAAARLETLLALVEGWVDVVVEEALTDRIPSTGALAESWARRRATGGSAEHAFSNVVGIELGAPKTQEAAELWRRITQAVGVERRDKVWDHPDFLPTAEHLDNPAAFIDTLLDDAPDSAFDEEIAKLEEMLANESGPSEDDRPADDQDGGADGTDDKLN</sequence>
<dbReference type="EMBL" id="JAKMUS010000004">
    <property type="protein sequence ID" value="MCZ9293601.1"/>
    <property type="molecule type" value="Genomic_DNA"/>
</dbReference>
<evidence type="ECO:0000313" key="2">
    <source>
        <dbReference type="EMBL" id="MCZ9293601.1"/>
    </source>
</evidence>
<evidence type="ECO:0000313" key="3">
    <source>
        <dbReference type="Proteomes" id="UP001146468"/>
    </source>
</evidence>
<dbReference type="GO" id="GO:0008237">
    <property type="term" value="F:metallopeptidase activity"/>
    <property type="evidence" value="ECO:0007669"/>
    <property type="project" value="UniProtKB-KW"/>
</dbReference>